<sequence>MPSINDFFPMEGLTFSIERNNTLIFDVTGVDQYEDHYVSFLPTSDIKTGDILIHPSGKKYSVLNTSVEYFGKEPYALNAYY</sequence>
<keyword evidence="2" id="KW-1185">Reference proteome</keyword>
<gene>
    <name evidence="1" type="ORF">SAMN02746066_03251</name>
</gene>
<organism evidence="1 2">
    <name type="scientific">Anaerosporobacter mobilis DSM 15930</name>
    <dbReference type="NCBI Taxonomy" id="1120996"/>
    <lineage>
        <taxon>Bacteria</taxon>
        <taxon>Bacillati</taxon>
        <taxon>Bacillota</taxon>
        <taxon>Clostridia</taxon>
        <taxon>Lachnospirales</taxon>
        <taxon>Lachnospiraceae</taxon>
        <taxon>Anaerosporobacter</taxon>
    </lineage>
</organism>
<name>A0A1M7LGU6_9FIRM</name>
<dbReference type="EMBL" id="FRCP01000016">
    <property type="protein sequence ID" value="SHM77156.1"/>
    <property type="molecule type" value="Genomic_DNA"/>
</dbReference>
<dbReference type="OrthoDB" id="2604834at2"/>
<dbReference type="AlphaFoldDB" id="A0A1M7LGU6"/>
<proteinExistence type="predicted"/>
<dbReference type="Proteomes" id="UP000184038">
    <property type="component" value="Unassembled WGS sequence"/>
</dbReference>
<accession>A0A1M7LGU6</accession>
<reference evidence="1 2" key="1">
    <citation type="submission" date="2016-11" db="EMBL/GenBank/DDBJ databases">
        <authorList>
            <person name="Jaros S."/>
            <person name="Januszkiewicz K."/>
            <person name="Wedrychowicz H."/>
        </authorList>
    </citation>
    <scope>NUCLEOTIDE SEQUENCE [LARGE SCALE GENOMIC DNA]</scope>
    <source>
        <strain evidence="1 2">DSM 15930</strain>
    </source>
</reference>
<protein>
    <submittedName>
        <fullName evidence="1">Uncharacterized protein</fullName>
    </submittedName>
</protein>
<dbReference type="RefSeq" id="WP_073289452.1">
    <property type="nucleotide sequence ID" value="NZ_FRCP01000016.1"/>
</dbReference>
<evidence type="ECO:0000313" key="1">
    <source>
        <dbReference type="EMBL" id="SHM77156.1"/>
    </source>
</evidence>
<evidence type="ECO:0000313" key="2">
    <source>
        <dbReference type="Proteomes" id="UP000184038"/>
    </source>
</evidence>